<dbReference type="Pfam" id="PF00582">
    <property type="entry name" value="Usp"/>
    <property type="match status" value="2"/>
</dbReference>
<dbReference type="CDD" id="cd00293">
    <property type="entry name" value="USP-like"/>
    <property type="match status" value="2"/>
</dbReference>
<dbReference type="RefSeq" id="WP_177169804.1">
    <property type="nucleotide sequence ID" value="NZ_FOAA01000001.1"/>
</dbReference>
<comment type="similarity">
    <text evidence="1">Belongs to the universal stress protein A family.</text>
</comment>
<protein>
    <submittedName>
        <fullName evidence="4">Nucleotide-binding universal stress protein, UspA family</fullName>
    </submittedName>
</protein>
<dbReference type="PANTHER" id="PTHR46268">
    <property type="entry name" value="STRESS RESPONSE PROTEIN NHAX"/>
    <property type="match status" value="1"/>
</dbReference>
<gene>
    <name evidence="4" type="ORF">SAMN05444515_101422</name>
</gene>
<feature type="region of interest" description="Disordered" evidence="2">
    <location>
        <begin position="41"/>
        <end position="78"/>
    </location>
</feature>
<dbReference type="Gene3D" id="3.40.50.12370">
    <property type="match status" value="1"/>
</dbReference>
<dbReference type="InterPro" id="IPR006016">
    <property type="entry name" value="UspA"/>
</dbReference>
<sequence length="283" mass="31415">MNNIVACIDGSRASPSVCDHAAWVSRCMDLPVMLLHVSIQPETSGTRPVREASPLERQESPHSTQERTQQQGRQLPQKQGQALLNEASDRLMRQGILEPGNLLRQGDIAQVLQELQHEARIVVVGRQGNHSKGDMQQVGRHLETIIRTLGAPVLIVPEHYTTPQRFLIAYDGSEAANKVVARVAQSRLLSGLSGHLLMVGKDNADNRAMIHAAQSILERKGFAMRAEVRPGPVEECLTAYQEDHDIQLLVMGPFGHSRVRQFFVGSTTTRMLKRSRAPLLILR</sequence>
<dbReference type="PRINTS" id="PR01438">
    <property type="entry name" value="UNVRSLSTRESS"/>
</dbReference>
<evidence type="ECO:0000259" key="3">
    <source>
        <dbReference type="Pfam" id="PF00582"/>
    </source>
</evidence>
<feature type="domain" description="UspA" evidence="3">
    <location>
        <begin position="214"/>
        <end position="283"/>
    </location>
</feature>
<feature type="compositionally biased region" description="Low complexity" evidence="2">
    <location>
        <begin position="66"/>
        <end position="78"/>
    </location>
</feature>
<dbReference type="AlphaFoldDB" id="A0A1H7G3W2"/>
<feature type="domain" description="UspA" evidence="3">
    <location>
        <begin position="2"/>
        <end position="157"/>
    </location>
</feature>
<dbReference type="EMBL" id="FOAA01000001">
    <property type="protein sequence ID" value="SEK32734.1"/>
    <property type="molecule type" value="Genomic_DNA"/>
</dbReference>
<evidence type="ECO:0000313" key="4">
    <source>
        <dbReference type="EMBL" id="SEK32734.1"/>
    </source>
</evidence>
<evidence type="ECO:0000256" key="2">
    <source>
        <dbReference type="SAM" id="MobiDB-lite"/>
    </source>
</evidence>
<dbReference type="InterPro" id="IPR006015">
    <property type="entry name" value="Universal_stress_UspA"/>
</dbReference>
<name>A0A1H7G3W2_9GAMM</name>
<dbReference type="SUPFAM" id="SSF52402">
    <property type="entry name" value="Adenine nucleotide alpha hydrolases-like"/>
    <property type="match status" value="2"/>
</dbReference>
<evidence type="ECO:0000313" key="5">
    <source>
        <dbReference type="Proteomes" id="UP000199256"/>
    </source>
</evidence>
<accession>A0A1H7G3W2</accession>
<evidence type="ECO:0000256" key="1">
    <source>
        <dbReference type="ARBA" id="ARBA00008791"/>
    </source>
</evidence>
<dbReference type="PANTHER" id="PTHR46268:SF6">
    <property type="entry name" value="UNIVERSAL STRESS PROTEIN UP12"/>
    <property type="match status" value="1"/>
</dbReference>
<proteinExistence type="inferred from homology"/>
<dbReference type="Proteomes" id="UP000199256">
    <property type="component" value="Unassembled WGS sequence"/>
</dbReference>
<reference evidence="5" key="1">
    <citation type="submission" date="2016-10" db="EMBL/GenBank/DDBJ databases">
        <authorList>
            <person name="Varghese N."/>
            <person name="Submissions S."/>
        </authorList>
    </citation>
    <scope>NUCLEOTIDE SEQUENCE [LARGE SCALE GENOMIC DNA]</scope>
    <source>
        <strain evidence="5">DSM 241</strain>
    </source>
</reference>
<dbReference type="STRING" id="1396821.SAMN05444515_101422"/>
<organism evidence="4 5">
    <name type="scientific">Ectothiorhodospira marina</name>
    <dbReference type="NCBI Taxonomy" id="1396821"/>
    <lineage>
        <taxon>Bacteria</taxon>
        <taxon>Pseudomonadati</taxon>
        <taxon>Pseudomonadota</taxon>
        <taxon>Gammaproteobacteria</taxon>
        <taxon>Chromatiales</taxon>
        <taxon>Ectothiorhodospiraceae</taxon>
        <taxon>Ectothiorhodospira</taxon>
    </lineage>
</organism>
<feature type="compositionally biased region" description="Basic and acidic residues" evidence="2">
    <location>
        <begin position="48"/>
        <end position="60"/>
    </location>
</feature>
<keyword evidence="5" id="KW-1185">Reference proteome</keyword>